<evidence type="ECO:0000256" key="1">
    <source>
        <dbReference type="ARBA" id="ARBA00006993"/>
    </source>
</evidence>
<dbReference type="PANTHER" id="PTHR12902:SF23">
    <property type="entry name" value="WISKOTT-ALDRICH SYNDROME PROTEIN FAMILY MEMBER"/>
    <property type="match status" value="1"/>
</dbReference>
<evidence type="ECO:0000313" key="3">
    <source>
        <dbReference type="Proteomes" id="UP000075901"/>
    </source>
</evidence>
<sequence length="140" mass="16067">MPFVKRVVTPKYIARSSKLALQPYAAAPTIPVADNEFEALTNVTLSNALRQLASLVYISNQIFTELHEELSSVNERSLGIKQRIDRLSQKVEQFDPKQVTVRKYIWWSRVLHQPIQEPTSKLLESMSGNYYCRLQCPTQA</sequence>
<dbReference type="GO" id="GO:0030036">
    <property type="term" value="P:actin cytoskeleton organization"/>
    <property type="evidence" value="ECO:0007669"/>
    <property type="project" value="InterPro"/>
</dbReference>
<organism evidence="2 3">
    <name type="scientific">Anopheles maculatus</name>
    <dbReference type="NCBI Taxonomy" id="74869"/>
    <lineage>
        <taxon>Eukaryota</taxon>
        <taxon>Metazoa</taxon>
        <taxon>Ecdysozoa</taxon>
        <taxon>Arthropoda</taxon>
        <taxon>Hexapoda</taxon>
        <taxon>Insecta</taxon>
        <taxon>Pterygota</taxon>
        <taxon>Neoptera</taxon>
        <taxon>Endopterygota</taxon>
        <taxon>Diptera</taxon>
        <taxon>Nematocera</taxon>
        <taxon>Culicoidea</taxon>
        <taxon>Culicidae</taxon>
        <taxon>Anophelinae</taxon>
        <taxon>Anopheles</taxon>
        <taxon>Anopheles maculatus group</taxon>
    </lineage>
</organism>
<dbReference type="Gene3D" id="1.20.5.340">
    <property type="match status" value="1"/>
</dbReference>
<dbReference type="GO" id="GO:0005856">
    <property type="term" value="C:cytoskeleton"/>
    <property type="evidence" value="ECO:0007669"/>
    <property type="project" value="InterPro"/>
</dbReference>
<keyword evidence="3" id="KW-1185">Reference proteome</keyword>
<accession>A0A182SLR6</accession>
<reference evidence="3" key="1">
    <citation type="submission" date="2013-09" db="EMBL/GenBank/DDBJ databases">
        <title>The Genome Sequence of Anopheles maculatus species B.</title>
        <authorList>
            <consortium name="The Broad Institute Genomics Platform"/>
            <person name="Neafsey D.E."/>
            <person name="Besansky N."/>
            <person name="Howell P."/>
            <person name="Walton C."/>
            <person name="Young S.K."/>
            <person name="Zeng Q."/>
            <person name="Gargeya S."/>
            <person name="Fitzgerald M."/>
            <person name="Haas B."/>
            <person name="Abouelleil A."/>
            <person name="Allen A.W."/>
            <person name="Alvarado L."/>
            <person name="Arachchi H.M."/>
            <person name="Berlin A.M."/>
            <person name="Chapman S.B."/>
            <person name="Gainer-Dewar J."/>
            <person name="Goldberg J."/>
            <person name="Griggs A."/>
            <person name="Gujja S."/>
            <person name="Hansen M."/>
            <person name="Howarth C."/>
            <person name="Imamovic A."/>
            <person name="Ireland A."/>
            <person name="Larimer J."/>
            <person name="McCowan C."/>
            <person name="Murphy C."/>
            <person name="Pearson M."/>
            <person name="Poon T.W."/>
            <person name="Priest M."/>
            <person name="Roberts A."/>
            <person name="Saif S."/>
            <person name="Shea T."/>
            <person name="Sisk P."/>
            <person name="Sykes S."/>
            <person name="Wortman J."/>
            <person name="Nusbaum C."/>
            <person name="Birren B."/>
        </authorList>
    </citation>
    <scope>NUCLEOTIDE SEQUENCE [LARGE SCALE GENOMIC DNA]</scope>
    <source>
        <strain evidence="3">maculatus3</strain>
    </source>
</reference>
<dbReference type="GO" id="GO:0034237">
    <property type="term" value="F:protein kinase A regulatory subunit binding"/>
    <property type="evidence" value="ECO:0007669"/>
    <property type="project" value="TreeGrafter"/>
</dbReference>
<name>A0A182SLR6_9DIPT</name>
<dbReference type="EnsemblMetazoa" id="AMAM009297-RA">
    <property type="protein sequence ID" value="AMAM009297-PA"/>
    <property type="gene ID" value="AMAM009297"/>
</dbReference>
<evidence type="ECO:0000313" key="2">
    <source>
        <dbReference type="EnsemblMetazoa" id="AMAM009297-PA"/>
    </source>
</evidence>
<dbReference type="AlphaFoldDB" id="A0A182SLR6"/>
<proteinExistence type="inferred from homology"/>
<comment type="similarity">
    <text evidence="1">Belongs to the SCAR/WAVE family.</text>
</comment>
<dbReference type="VEuPathDB" id="VectorBase:AMAM009297"/>
<reference evidence="2" key="2">
    <citation type="submission" date="2020-05" db="UniProtKB">
        <authorList>
            <consortium name="EnsemblMetazoa"/>
        </authorList>
    </citation>
    <scope>IDENTIFICATION</scope>
    <source>
        <strain evidence="2">maculatus3</strain>
    </source>
</reference>
<evidence type="ECO:0008006" key="4">
    <source>
        <dbReference type="Google" id="ProtNLM"/>
    </source>
</evidence>
<dbReference type="PANTHER" id="PTHR12902">
    <property type="entry name" value="WASP-1"/>
    <property type="match status" value="1"/>
</dbReference>
<dbReference type="InterPro" id="IPR028288">
    <property type="entry name" value="SCAR/WAVE_fam"/>
</dbReference>
<dbReference type="Proteomes" id="UP000075901">
    <property type="component" value="Unassembled WGS sequence"/>
</dbReference>
<protein>
    <recommendedName>
        <fullName evidence="4">Wiskott-Aldrich syndrome protein family member</fullName>
    </recommendedName>
</protein>